<dbReference type="Pfam" id="PF05686">
    <property type="entry name" value="Glyco_transf_90"/>
    <property type="match status" value="1"/>
</dbReference>
<feature type="domain" description="Glycosyl transferase CAP10" evidence="1">
    <location>
        <begin position="136"/>
        <end position="361"/>
    </location>
</feature>
<reference evidence="2" key="2">
    <citation type="submission" date="2023-01" db="EMBL/GenBank/DDBJ databases">
        <authorList>
            <person name="Petersen C."/>
        </authorList>
    </citation>
    <scope>NUCLEOTIDE SEQUENCE</scope>
    <source>
        <strain evidence="2">IBT 17514</strain>
    </source>
</reference>
<name>A0AAD6HKH6_9EURO</name>
<dbReference type="PANTHER" id="PTHR12203:SF61">
    <property type="entry name" value="CAPSULE PROTEIN"/>
    <property type="match status" value="1"/>
</dbReference>
<dbReference type="AlphaFoldDB" id="A0AAD6HKH6"/>
<dbReference type="SMART" id="SM00672">
    <property type="entry name" value="CAP10"/>
    <property type="match status" value="1"/>
</dbReference>
<dbReference type="PANTHER" id="PTHR12203">
    <property type="entry name" value="KDEL LYS-ASP-GLU-LEU CONTAINING - RELATED"/>
    <property type="match status" value="1"/>
</dbReference>
<organism evidence="2 3">
    <name type="scientific">Penicillium malachiteum</name>
    <dbReference type="NCBI Taxonomy" id="1324776"/>
    <lineage>
        <taxon>Eukaryota</taxon>
        <taxon>Fungi</taxon>
        <taxon>Dikarya</taxon>
        <taxon>Ascomycota</taxon>
        <taxon>Pezizomycotina</taxon>
        <taxon>Eurotiomycetes</taxon>
        <taxon>Eurotiomycetidae</taxon>
        <taxon>Eurotiales</taxon>
        <taxon>Aspergillaceae</taxon>
        <taxon>Penicillium</taxon>
    </lineage>
</organism>
<comment type="caution">
    <text evidence="2">The sequence shown here is derived from an EMBL/GenBank/DDBJ whole genome shotgun (WGS) entry which is preliminary data.</text>
</comment>
<proteinExistence type="predicted"/>
<sequence length="371" mass="42653">MGISIRSGRPIYLGNGQGDFQENATMKQLGKFSQWLPDMDLEFDAHDEPRVAVPHDDLHELITKGQAAQYRLNKSRSLSNNYSDIKIESPILEYFKSRFIDLELQETWLYSRLSCPLDSPARSLDGNAPDNTSAFAMQPLGFVCNQTAFSYICSSPSLRHQLGLFEYPNALKITNELVPIFSMSRPSSFQDIPFPSPYYYEGLSDFDTRALENSTCSIDGEGEWTLRQEKDPELSDYFNAHFVDIVNCGEDCDGEKAYFNTVDRDEPAEAWNKSVPLKLTFFREWHENILTPWVHYVPLNKDGDEIPEIVCFFEQDPAGQKIARDIGEGGQLWANKAIRNDDMDVYMFRLMLEYARVQDDDREYLGFRPLE</sequence>
<dbReference type="InterPro" id="IPR051091">
    <property type="entry name" value="O-Glucosyltr/Glycosyltrsf_90"/>
</dbReference>
<accession>A0AAD6HKH6</accession>
<evidence type="ECO:0000259" key="1">
    <source>
        <dbReference type="SMART" id="SM00672"/>
    </source>
</evidence>
<keyword evidence="3" id="KW-1185">Reference proteome</keyword>
<gene>
    <name evidence="2" type="ORF">N7493_006369</name>
</gene>
<evidence type="ECO:0000313" key="2">
    <source>
        <dbReference type="EMBL" id="KAJ5724641.1"/>
    </source>
</evidence>
<evidence type="ECO:0000313" key="3">
    <source>
        <dbReference type="Proteomes" id="UP001215712"/>
    </source>
</evidence>
<protein>
    <recommendedName>
        <fullName evidence="1">Glycosyl transferase CAP10 domain-containing protein</fullName>
    </recommendedName>
</protein>
<dbReference type="Proteomes" id="UP001215712">
    <property type="component" value="Unassembled WGS sequence"/>
</dbReference>
<dbReference type="InterPro" id="IPR006598">
    <property type="entry name" value="CAP10"/>
</dbReference>
<dbReference type="EMBL" id="JAQJAN010000008">
    <property type="protein sequence ID" value="KAJ5724641.1"/>
    <property type="molecule type" value="Genomic_DNA"/>
</dbReference>
<reference evidence="2" key="1">
    <citation type="journal article" date="2023" name="IMA Fungus">
        <title>Comparative genomic study of the Penicillium genus elucidates a diverse pangenome and 15 lateral gene transfer events.</title>
        <authorList>
            <person name="Petersen C."/>
            <person name="Sorensen T."/>
            <person name="Nielsen M.R."/>
            <person name="Sondergaard T.E."/>
            <person name="Sorensen J.L."/>
            <person name="Fitzpatrick D.A."/>
            <person name="Frisvad J.C."/>
            <person name="Nielsen K.L."/>
        </authorList>
    </citation>
    <scope>NUCLEOTIDE SEQUENCE</scope>
    <source>
        <strain evidence="2">IBT 17514</strain>
    </source>
</reference>